<feature type="region of interest" description="Disordered" evidence="1">
    <location>
        <begin position="1"/>
        <end position="27"/>
    </location>
</feature>
<feature type="non-terminal residue" evidence="3">
    <location>
        <position position="93"/>
    </location>
</feature>
<organism evidence="3">
    <name type="scientific">marine metagenome</name>
    <dbReference type="NCBI Taxonomy" id="408172"/>
    <lineage>
        <taxon>unclassified sequences</taxon>
        <taxon>metagenomes</taxon>
        <taxon>ecological metagenomes</taxon>
    </lineage>
</organism>
<reference evidence="3" key="1">
    <citation type="submission" date="2018-05" db="EMBL/GenBank/DDBJ databases">
        <authorList>
            <person name="Lanie J.A."/>
            <person name="Ng W.-L."/>
            <person name="Kazmierczak K.M."/>
            <person name="Andrzejewski T.M."/>
            <person name="Davidsen T.M."/>
            <person name="Wayne K.J."/>
            <person name="Tettelin H."/>
            <person name="Glass J.I."/>
            <person name="Rusch D."/>
            <person name="Podicherti R."/>
            <person name="Tsui H.-C.T."/>
            <person name="Winkler M.E."/>
        </authorList>
    </citation>
    <scope>NUCLEOTIDE SEQUENCE</scope>
</reference>
<evidence type="ECO:0008006" key="4">
    <source>
        <dbReference type="Google" id="ProtNLM"/>
    </source>
</evidence>
<protein>
    <recommendedName>
        <fullName evidence="4">Manganese transporter</fullName>
    </recommendedName>
</protein>
<sequence length="93" mass="9727">MSEEHRGEAEAGTNPEPADTRDPPKTIGGIIRHLGPGLIIAGSIVGSGELIATTIVGAEAGFWLLWIIIIGCVIKVLTQVEMGRYTISSGKTS</sequence>
<feature type="transmembrane region" description="Helical" evidence="2">
    <location>
        <begin position="60"/>
        <end position="78"/>
    </location>
</feature>
<name>A0A382MIT0_9ZZZZ</name>
<proteinExistence type="predicted"/>
<evidence type="ECO:0000256" key="1">
    <source>
        <dbReference type="SAM" id="MobiDB-lite"/>
    </source>
</evidence>
<accession>A0A382MIT0</accession>
<keyword evidence="2" id="KW-0812">Transmembrane</keyword>
<keyword evidence="2" id="KW-0472">Membrane</keyword>
<dbReference type="EMBL" id="UINC01093322">
    <property type="protein sequence ID" value="SVC47657.1"/>
    <property type="molecule type" value="Genomic_DNA"/>
</dbReference>
<gene>
    <name evidence="3" type="ORF">METZ01_LOCUS300511</name>
</gene>
<keyword evidence="2" id="KW-1133">Transmembrane helix</keyword>
<dbReference type="AlphaFoldDB" id="A0A382MIT0"/>
<dbReference type="NCBIfam" id="NF037982">
    <property type="entry name" value="Nramp_1"/>
    <property type="match status" value="1"/>
</dbReference>
<evidence type="ECO:0000256" key="2">
    <source>
        <dbReference type="SAM" id="Phobius"/>
    </source>
</evidence>
<evidence type="ECO:0000313" key="3">
    <source>
        <dbReference type="EMBL" id="SVC47657.1"/>
    </source>
</evidence>